<dbReference type="PANTHER" id="PTHR43039">
    <property type="entry name" value="ESTERASE-RELATED"/>
    <property type="match status" value="1"/>
</dbReference>
<organism evidence="3 4">
    <name type="scientific">Ideonella livida</name>
    <dbReference type="NCBI Taxonomy" id="2707176"/>
    <lineage>
        <taxon>Bacteria</taxon>
        <taxon>Pseudomonadati</taxon>
        <taxon>Pseudomonadota</taxon>
        <taxon>Betaproteobacteria</taxon>
        <taxon>Burkholderiales</taxon>
        <taxon>Sphaerotilaceae</taxon>
        <taxon>Ideonella</taxon>
    </lineage>
</organism>
<evidence type="ECO:0000313" key="4">
    <source>
        <dbReference type="Proteomes" id="UP000484255"/>
    </source>
</evidence>
<proteinExistence type="inferred from homology"/>
<evidence type="ECO:0000313" key="3">
    <source>
        <dbReference type="EMBL" id="NDY92912.1"/>
    </source>
</evidence>
<dbReference type="InterPro" id="IPR029058">
    <property type="entry name" value="AB_hydrolase_fold"/>
</dbReference>
<feature type="domain" description="AB hydrolase-1" evidence="2">
    <location>
        <begin position="25"/>
        <end position="269"/>
    </location>
</feature>
<comment type="similarity">
    <text evidence="1">Belongs to the AB hydrolase superfamily.</text>
</comment>
<comment type="caution">
    <text evidence="3">The sequence shown here is derived from an EMBL/GenBank/DDBJ whole genome shotgun (WGS) entry which is preliminary data.</text>
</comment>
<dbReference type="PRINTS" id="PR00111">
    <property type="entry name" value="ABHYDROLASE"/>
</dbReference>
<dbReference type="Proteomes" id="UP000484255">
    <property type="component" value="Unassembled WGS sequence"/>
</dbReference>
<gene>
    <name evidence="3" type="ORF">G3A44_17095</name>
</gene>
<accession>A0A7C9PJY8</accession>
<keyword evidence="4" id="KW-1185">Reference proteome</keyword>
<evidence type="ECO:0000256" key="1">
    <source>
        <dbReference type="ARBA" id="ARBA00008645"/>
    </source>
</evidence>
<dbReference type="Pfam" id="PF12697">
    <property type="entry name" value="Abhydrolase_6"/>
    <property type="match status" value="1"/>
</dbReference>
<dbReference type="SUPFAM" id="SSF53474">
    <property type="entry name" value="alpha/beta-Hydrolases"/>
    <property type="match status" value="1"/>
</dbReference>
<reference evidence="3 4" key="1">
    <citation type="submission" date="2020-02" db="EMBL/GenBank/DDBJ databases">
        <title>Ideonella bacterium strain TBM-1.</title>
        <authorList>
            <person name="Chen W.-M."/>
        </authorList>
    </citation>
    <scope>NUCLEOTIDE SEQUENCE [LARGE SCALE GENOMIC DNA]</scope>
    <source>
        <strain evidence="3 4">TBM-1</strain>
    </source>
</reference>
<dbReference type="EMBL" id="JAAGOH010000024">
    <property type="protein sequence ID" value="NDY92912.1"/>
    <property type="molecule type" value="Genomic_DNA"/>
</dbReference>
<keyword evidence="3" id="KW-0378">Hydrolase</keyword>
<dbReference type="RefSeq" id="WP_163458964.1">
    <property type="nucleotide sequence ID" value="NZ_JAAGOH010000024.1"/>
</dbReference>
<dbReference type="Gene3D" id="3.40.50.1820">
    <property type="entry name" value="alpha/beta hydrolase"/>
    <property type="match status" value="1"/>
</dbReference>
<evidence type="ECO:0000259" key="2">
    <source>
        <dbReference type="Pfam" id="PF12697"/>
    </source>
</evidence>
<sequence>MSSCPRASILARHAVTVRGQGPRTLVLAHGFGCDQSAWSRLIPHFEADWRVVSFDHIGAGDSDLLAYDPDRHGSLYGHAQDMLDIAQALALEGAVLVGHSASAMAGLLATLQAPGRFSHLAMIGPSPRYLNEPALDGRPAYVGGFERPDLDEMFDLMEINFEAFAQAMVPLALHQPQRPDLAQELGLSFGRMDPRIGRRWARAIFLSDHRDALPRVAVPTLVLQCRDDALAPQPVAEMMVARMPGSTLHMLPASGHFPHLSHADEVAAALRDWLSRQGC</sequence>
<dbReference type="GO" id="GO:0016787">
    <property type="term" value="F:hydrolase activity"/>
    <property type="evidence" value="ECO:0007669"/>
    <property type="project" value="UniProtKB-KW"/>
</dbReference>
<protein>
    <submittedName>
        <fullName evidence="3">Alpha/beta hydrolase</fullName>
    </submittedName>
</protein>
<dbReference type="InterPro" id="IPR000073">
    <property type="entry name" value="AB_hydrolase_1"/>
</dbReference>
<dbReference type="AlphaFoldDB" id="A0A7C9PJY8"/>
<name>A0A7C9PJY8_9BURK</name>